<keyword evidence="2" id="KW-0812">Transmembrane</keyword>
<feature type="compositionally biased region" description="Basic and acidic residues" evidence="1">
    <location>
        <begin position="530"/>
        <end position="540"/>
    </location>
</feature>
<reference evidence="5 6" key="1">
    <citation type="journal article" date="2018" name="Nat. Ecol. Evol.">
        <title>Pezizomycetes genomes reveal the molecular basis of ectomycorrhizal truffle lifestyle.</title>
        <authorList>
            <person name="Murat C."/>
            <person name="Payen T."/>
            <person name="Noel B."/>
            <person name="Kuo A."/>
            <person name="Morin E."/>
            <person name="Chen J."/>
            <person name="Kohler A."/>
            <person name="Krizsan K."/>
            <person name="Balestrini R."/>
            <person name="Da Silva C."/>
            <person name="Montanini B."/>
            <person name="Hainaut M."/>
            <person name="Levati E."/>
            <person name="Barry K.W."/>
            <person name="Belfiori B."/>
            <person name="Cichocki N."/>
            <person name="Clum A."/>
            <person name="Dockter R.B."/>
            <person name="Fauchery L."/>
            <person name="Guy J."/>
            <person name="Iotti M."/>
            <person name="Le Tacon F."/>
            <person name="Lindquist E.A."/>
            <person name="Lipzen A."/>
            <person name="Malagnac F."/>
            <person name="Mello A."/>
            <person name="Molinier V."/>
            <person name="Miyauchi S."/>
            <person name="Poulain J."/>
            <person name="Riccioni C."/>
            <person name="Rubini A."/>
            <person name="Sitrit Y."/>
            <person name="Splivallo R."/>
            <person name="Traeger S."/>
            <person name="Wang M."/>
            <person name="Zifcakova L."/>
            <person name="Wipf D."/>
            <person name="Zambonelli A."/>
            <person name="Paolocci F."/>
            <person name="Nowrousian M."/>
            <person name="Ottonello S."/>
            <person name="Baldrian P."/>
            <person name="Spatafora J.W."/>
            <person name="Henrissat B."/>
            <person name="Nagy L.G."/>
            <person name="Aury J.M."/>
            <person name="Wincker P."/>
            <person name="Grigoriev I.V."/>
            <person name="Bonfante P."/>
            <person name="Martin F.M."/>
        </authorList>
    </citation>
    <scope>NUCLEOTIDE SEQUENCE [LARGE SCALE GENOMIC DNA]</scope>
    <source>
        <strain evidence="5 6">RN42</strain>
    </source>
</reference>
<protein>
    <submittedName>
        <fullName evidence="5">Acid protease</fullName>
    </submittedName>
</protein>
<feature type="signal peptide" evidence="3">
    <location>
        <begin position="1"/>
        <end position="28"/>
    </location>
</feature>
<keyword evidence="5" id="KW-0645">Protease</keyword>
<feature type="chain" id="PRO_5018152126" evidence="3">
    <location>
        <begin position="29"/>
        <end position="578"/>
    </location>
</feature>
<dbReference type="PROSITE" id="PS51767">
    <property type="entry name" value="PEPTIDASE_A1"/>
    <property type="match status" value="1"/>
</dbReference>
<keyword evidence="6" id="KW-1185">Reference proteome</keyword>
<dbReference type="Gene3D" id="2.40.70.10">
    <property type="entry name" value="Acid Proteases"/>
    <property type="match status" value="2"/>
</dbReference>
<proteinExistence type="predicted"/>
<sequence>MMERRGERRRWIVSVFIVLAVLPQLSYGDETCTGKPIAVPIQNVTLNGGATSWGVPVKLGTPPQQFAMRLTTRLNATIVRTHPLDRVMDLCRPFDIPEAEAKCNELYGGLFSRNQSSTWREYGPDDPAVVKAKDKESALERPDLFDAGYGEDRAALGEFELKKLEFGVTSASRGMSSSDRYTRPWYSDIGLAPNATILDTLQADGTISARMFGVDMGWTGREEREGELVLGGYNKKRVKGNLYTQKISTSLEVSGGECPYLVIITSITMQKPGAGYDVKLTNGSSNGDVIRACLDPSVNTLRLPPAIPENFNRENDGVYRRLLPMMAIQPIKSEDYRDGYRVDNENAYNGSIRIQLASGFLAIIPSHLLHQPTYDHLSFDGSLGAAKNASQQIMTMEPLDFRSMTAGQMPLLGLPFMRSVYFMADLEKGGFSLASLSKDTGRELVPSDCSREARDAISKDVASPEDTHSGTSGSGGKEGTSGINGGVIAGAVVAGVVVIAAVAFGVFFTQRRKRRESKIVRPAELPGHNAESELEAKELHSGSNGLSEAGSRAVYEADGNGRVYHEMDSGMVNSKGQA</sequence>
<evidence type="ECO:0000256" key="3">
    <source>
        <dbReference type="SAM" id="SignalP"/>
    </source>
</evidence>
<dbReference type="OrthoDB" id="5361565at2759"/>
<dbReference type="SUPFAM" id="SSF50630">
    <property type="entry name" value="Acid proteases"/>
    <property type="match status" value="1"/>
</dbReference>
<dbReference type="Pfam" id="PF00026">
    <property type="entry name" value="Asp"/>
    <property type="match status" value="1"/>
</dbReference>
<feature type="domain" description="Peptidase A1" evidence="4">
    <location>
        <begin position="53"/>
        <end position="434"/>
    </location>
</feature>
<name>A0A3N4I9U9_ASCIM</name>
<evidence type="ECO:0000256" key="2">
    <source>
        <dbReference type="SAM" id="Phobius"/>
    </source>
</evidence>
<gene>
    <name evidence="5" type="ORF">BJ508DRAFT_414277</name>
</gene>
<dbReference type="GO" id="GO:0006508">
    <property type="term" value="P:proteolysis"/>
    <property type="evidence" value="ECO:0007669"/>
    <property type="project" value="UniProtKB-KW"/>
</dbReference>
<organism evidence="5 6">
    <name type="scientific">Ascobolus immersus RN42</name>
    <dbReference type="NCBI Taxonomy" id="1160509"/>
    <lineage>
        <taxon>Eukaryota</taxon>
        <taxon>Fungi</taxon>
        <taxon>Dikarya</taxon>
        <taxon>Ascomycota</taxon>
        <taxon>Pezizomycotina</taxon>
        <taxon>Pezizomycetes</taxon>
        <taxon>Pezizales</taxon>
        <taxon>Ascobolaceae</taxon>
        <taxon>Ascobolus</taxon>
    </lineage>
</organism>
<dbReference type="AlphaFoldDB" id="A0A3N4I9U9"/>
<dbReference type="GO" id="GO:0008233">
    <property type="term" value="F:peptidase activity"/>
    <property type="evidence" value="ECO:0007669"/>
    <property type="project" value="UniProtKB-KW"/>
</dbReference>
<dbReference type="Proteomes" id="UP000275078">
    <property type="component" value="Unassembled WGS sequence"/>
</dbReference>
<dbReference type="EMBL" id="ML119673">
    <property type="protein sequence ID" value="RPA82236.1"/>
    <property type="molecule type" value="Genomic_DNA"/>
</dbReference>
<evidence type="ECO:0000259" key="4">
    <source>
        <dbReference type="PROSITE" id="PS51767"/>
    </source>
</evidence>
<evidence type="ECO:0000313" key="5">
    <source>
        <dbReference type="EMBL" id="RPA82236.1"/>
    </source>
</evidence>
<evidence type="ECO:0000313" key="6">
    <source>
        <dbReference type="Proteomes" id="UP000275078"/>
    </source>
</evidence>
<feature type="region of interest" description="Disordered" evidence="1">
    <location>
        <begin position="442"/>
        <end position="479"/>
    </location>
</feature>
<keyword evidence="3" id="KW-0732">Signal</keyword>
<feature type="transmembrane region" description="Helical" evidence="2">
    <location>
        <begin position="487"/>
        <end position="508"/>
    </location>
</feature>
<feature type="region of interest" description="Disordered" evidence="1">
    <location>
        <begin position="519"/>
        <end position="554"/>
    </location>
</feature>
<evidence type="ECO:0000256" key="1">
    <source>
        <dbReference type="SAM" id="MobiDB-lite"/>
    </source>
</evidence>
<feature type="compositionally biased region" description="Basic and acidic residues" evidence="1">
    <location>
        <begin position="449"/>
        <end position="458"/>
    </location>
</feature>
<keyword evidence="2" id="KW-1133">Transmembrane helix</keyword>
<dbReference type="STRING" id="1160509.A0A3N4I9U9"/>
<keyword evidence="2" id="KW-0472">Membrane</keyword>
<dbReference type="InterPro" id="IPR021109">
    <property type="entry name" value="Peptidase_aspartic_dom_sf"/>
</dbReference>
<accession>A0A3N4I9U9</accession>
<keyword evidence="5" id="KW-0378">Hydrolase</keyword>
<dbReference type="InterPro" id="IPR033121">
    <property type="entry name" value="PEPTIDASE_A1"/>
</dbReference>